<dbReference type="InterPro" id="IPR013126">
    <property type="entry name" value="Hsp_70_fam"/>
</dbReference>
<protein>
    <submittedName>
        <fullName evidence="5">Uncharacterized protein</fullName>
    </submittedName>
</protein>
<reference evidence="5" key="1">
    <citation type="submission" date="2022-12" db="EMBL/GenBank/DDBJ databases">
        <title>Draft genome assemblies for two species of Escallonia (Escalloniales).</title>
        <authorList>
            <person name="Chanderbali A."/>
            <person name="Dervinis C."/>
            <person name="Anghel I."/>
            <person name="Soltis D."/>
            <person name="Soltis P."/>
            <person name="Zapata F."/>
        </authorList>
    </citation>
    <scope>NUCLEOTIDE SEQUENCE</scope>
    <source>
        <strain evidence="5">UCBG92.1500</strain>
        <tissue evidence="5">Leaf</tissue>
    </source>
</reference>
<dbReference type="EMBL" id="JAVXUO010001395">
    <property type="protein sequence ID" value="KAK2982689.1"/>
    <property type="molecule type" value="Genomic_DNA"/>
</dbReference>
<proteinExistence type="inferred from homology"/>
<dbReference type="Gene3D" id="3.30.420.40">
    <property type="match status" value="1"/>
</dbReference>
<dbReference type="PANTHER" id="PTHR22835:SF117">
    <property type="entry name" value="GDSL-LIKE LIPASE_ACYLHYDROLASE"/>
    <property type="match status" value="1"/>
</dbReference>
<dbReference type="InterPro" id="IPR043129">
    <property type="entry name" value="ATPase_NBD"/>
</dbReference>
<comment type="similarity">
    <text evidence="1">Belongs to the heat shock protein 70 family.</text>
</comment>
<keyword evidence="6" id="KW-1185">Reference proteome</keyword>
<dbReference type="AlphaFoldDB" id="A0AA88RCD8"/>
<gene>
    <name evidence="5" type="ORF">RJ640_010855</name>
</gene>
<dbReference type="Proteomes" id="UP001187471">
    <property type="component" value="Unassembled WGS sequence"/>
</dbReference>
<comment type="similarity">
    <text evidence="2">Belongs to the 'GDSL' lipolytic enzyme family.</text>
</comment>
<dbReference type="GO" id="GO:0140662">
    <property type="term" value="F:ATP-dependent protein folding chaperone"/>
    <property type="evidence" value="ECO:0007669"/>
    <property type="project" value="InterPro"/>
</dbReference>
<name>A0AA88RCD8_9ASTE</name>
<dbReference type="FunFam" id="3.30.420.40:FF:000028">
    <property type="entry name" value="heat shock 70 kDa protein-like"/>
    <property type="match status" value="1"/>
</dbReference>
<dbReference type="PRINTS" id="PR00301">
    <property type="entry name" value="HEATSHOCK70"/>
</dbReference>
<organism evidence="5 6">
    <name type="scientific">Escallonia rubra</name>
    <dbReference type="NCBI Taxonomy" id="112253"/>
    <lineage>
        <taxon>Eukaryota</taxon>
        <taxon>Viridiplantae</taxon>
        <taxon>Streptophyta</taxon>
        <taxon>Embryophyta</taxon>
        <taxon>Tracheophyta</taxon>
        <taxon>Spermatophyta</taxon>
        <taxon>Magnoliopsida</taxon>
        <taxon>eudicotyledons</taxon>
        <taxon>Gunneridae</taxon>
        <taxon>Pentapetalae</taxon>
        <taxon>asterids</taxon>
        <taxon>campanulids</taxon>
        <taxon>Escalloniales</taxon>
        <taxon>Escalloniaceae</taxon>
        <taxon>Escallonia</taxon>
    </lineage>
</organism>
<comment type="caution">
    <text evidence="5">The sequence shown here is derived from an EMBL/GenBank/DDBJ whole genome shotgun (WGS) entry which is preliminary data.</text>
</comment>
<evidence type="ECO:0000256" key="1">
    <source>
        <dbReference type="ARBA" id="ARBA00007381"/>
    </source>
</evidence>
<sequence length="188" mass="20765">MARFHRRMHDFRRLKPGSLFEPFSADELYPIVTLLPTLTSSSSPSCNFPAIFNFGDSNSNTGGLLAVLRQAPRPYGETFFHAPTGRYCDGRLILRVVAEKVVGIDLGTTNSAVGTMEGHTLVITTNAKGQRTTPSVVAWTKNGDRLLIRDLIDRSLEWVGYELQIYTWGGPIRSNLKGIGNPELSLLV</sequence>
<dbReference type="PROSITE" id="PS00297">
    <property type="entry name" value="HSP70_1"/>
    <property type="match status" value="1"/>
</dbReference>
<evidence type="ECO:0000256" key="3">
    <source>
        <dbReference type="ARBA" id="ARBA00022741"/>
    </source>
</evidence>
<evidence type="ECO:0000313" key="6">
    <source>
        <dbReference type="Proteomes" id="UP001187471"/>
    </source>
</evidence>
<evidence type="ECO:0000313" key="5">
    <source>
        <dbReference type="EMBL" id="KAK2982689.1"/>
    </source>
</evidence>
<dbReference type="InterPro" id="IPR018181">
    <property type="entry name" value="Heat_shock_70_CS"/>
</dbReference>
<keyword evidence="3" id="KW-0547">Nucleotide-binding</keyword>
<dbReference type="PANTHER" id="PTHR22835">
    <property type="entry name" value="ZINC FINGER FYVE DOMAIN CONTAINING PROTEIN"/>
    <property type="match status" value="1"/>
</dbReference>
<evidence type="ECO:0000256" key="2">
    <source>
        <dbReference type="ARBA" id="ARBA00008668"/>
    </source>
</evidence>
<evidence type="ECO:0000256" key="4">
    <source>
        <dbReference type="ARBA" id="ARBA00022840"/>
    </source>
</evidence>
<dbReference type="SUPFAM" id="SSF53067">
    <property type="entry name" value="Actin-like ATPase domain"/>
    <property type="match status" value="1"/>
</dbReference>
<dbReference type="Pfam" id="PF00012">
    <property type="entry name" value="HSP70"/>
    <property type="match status" value="1"/>
</dbReference>
<accession>A0AA88RCD8</accession>
<dbReference type="GO" id="GO:0005524">
    <property type="term" value="F:ATP binding"/>
    <property type="evidence" value="ECO:0007669"/>
    <property type="project" value="UniProtKB-KW"/>
</dbReference>
<keyword evidence="4" id="KW-0067">ATP-binding</keyword>